<feature type="transmembrane region" description="Helical" evidence="1">
    <location>
        <begin position="12"/>
        <end position="35"/>
    </location>
</feature>
<evidence type="ECO:0000313" key="2">
    <source>
        <dbReference type="EMBL" id="NEX01069.1"/>
    </source>
</evidence>
<evidence type="ECO:0008006" key="4">
    <source>
        <dbReference type="Google" id="ProtNLM"/>
    </source>
</evidence>
<gene>
    <name evidence="2" type="ORF">F0Q01_04130</name>
</gene>
<accession>A0A6M0LGQ4</accession>
<keyword evidence="1" id="KW-0812">Transmembrane</keyword>
<reference evidence="2 3" key="2">
    <citation type="submission" date="2020-03" db="EMBL/GenBank/DDBJ databases">
        <title>Investigating the evolutionary divergence of the Butyrivibrio group.</title>
        <authorList>
            <person name="Skvortsov T."/>
            <person name="Santos F.G."/>
            <person name="Ting K.S."/>
            <person name="Creevey C.J."/>
        </authorList>
    </citation>
    <scope>NUCLEOTIDE SEQUENCE [LARGE SCALE GENOMIC DNA]</scope>
    <source>
        <strain evidence="2 3">MZ8</strain>
    </source>
</reference>
<dbReference type="RefSeq" id="WP_143096635.1">
    <property type="nucleotide sequence ID" value="NZ_VTVE01000001.1"/>
</dbReference>
<dbReference type="EMBL" id="VTVE01000001">
    <property type="protein sequence ID" value="NEX01069.1"/>
    <property type="molecule type" value="Genomic_DNA"/>
</dbReference>
<keyword evidence="1" id="KW-1133">Transmembrane helix</keyword>
<evidence type="ECO:0000313" key="3">
    <source>
        <dbReference type="Proteomes" id="UP000473091"/>
    </source>
</evidence>
<name>A0A6M0LGQ4_PSEXY</name>
<protein>
    <recommendedName>
        <fullName evidence="4">WG repeat-containing protein</fullName>
    </recommendedName>
</protein>
<reference evidence="2 3" key="1">
    <citation type="submission" date="2019-09" db="EMBL/GenBank/DDBJ databases">
        <authorList>
            <person name="Pidcock S.E."/>
            <person name="Huws S.A."/>
        </authorList>
    </citation>
    <scope>NUCLEOTIDE SEQUENCE [LARGE SCALE GENOMIC DNA]</scope>
    <source>
        <strain evidence="2 3">MZ8</strain>
    </source>
</reference>
<organism evidence="2 3">
    <name type="scientific">Pseudobutyrivibrio xylanivorans</name>
    <dbReference type="NCBI Taxonomy" id="185007"/>
    <lineage>
        <taxon>Bacteria</taxon>
        <taxon>Bacillati</taxon>
        <taxon>Bacillota</taxon>
        <taxon>Clostridia</taxon>
        <taxon>Lachnospirales</taxon>
        <taxon>Lachnospiraceae</taxon>
        <taxon>Pseudobutyrivibrio</taxon>
    </lineage>
</organism>
<feature type="transmembrane region" description="Helical" evidence="1">
    <location>
        <begin position="232"/>
        <end position="249"/>
    </location>
</feature>
<sequence>MKLSVKAKLSKINISFVIFVLTLWNFFNVASHIFSFYHPFITDKVDYLFYGFEIVLLTVLSLISRYNPNKRIHIISSLINSIIFFNVVELYISIFAYNTATQFITIIFMISFVYRVFVNVCIYIFFFDEATYQDEIYHISKEAITPKSLKVYCIYFVIVFAILLISVHFNKDFFVFTYPLCILFVAFLLYCCFALRGFFNNIGPTNDKFYFKGVFGPIDFFDSNIFKNSVRIIKYSFLLCIAVLGVVVLKKRNTYETLDIKSMTKEQITSSKRETILDFLFEGNGYYRYGIKNEMPDWSGFNHNKYGLVNVETGEYTEAIYNGPLYFDRDGISPDHEGHFINYEGEIVFDIPTSIYRKKSSRQKLIDNNLASILDKRILFNEYSVRRDDSYYSNKYEESVFFLSLDTELNDCFVVAPIFSADWENIPDRAYFDEGIAIYFSEMDNGYGFISENGTILTDPIYTRVEPNNYGYKAIAVSNEEEGVNVINSDMKPLIDEEHARLNDINYNLELLCITTWDNGDSKIYIKDFDGNKLEGYYKNPLEDTPFDRQLDVYMNLIKCSNGKETPVIIYKGKIIFETEEYKAVFAKTDSENNGLFILAQDDSDYYHIIDFDGNEIIPGKYTHCKVDSEKILYLESADEGHEGEAVLADLDGNIKYTGFKFEKYYEGDHKKEEPSYIKVSKITESGITLYNYINNQGELLGDWFIFKGTENLGNSVTLNYIATCDDEGIPTVHWYRNDVEIMSGHFYGDIDENSNESYFFGVCDAYGGYSRYFWFRNQEGEYDIYHYDNITGEANFRCSVVDYSEYIQEH</sequence>
<keyword evidence="1" id="KW-0472">Membrane</keyword>
<feature type="transmembrane region" description="Helical" evidence="1">
    <location>
        <begin position="47"/>
        <end position="66"/>
    </location>
</feature>
<feature type="transmembrane region" description="Helical" evidence="1">
    <location>
        <begin position="103"/>
        <end position="128"/>
    </location>
</feature>
<dbReference type="Proteomes" id="UP000473091">
    <property type="component" value="Unassembled WGS sequence"/>
</dbReference>
<feature type="transmembrane region" description="Helical" evidence="1">
    <location>
        <begin position="78"/>
        <end position="97"/>
    </location>
</feature>
<proteinExistence type="predicted"/>
<feature type="transmembrane region" description="Helical" evidence="1">
    <location>
        <begin position="149"/>
        <end position="169"/>
    </location>
</feature>
<comment type="caution">
    <text evidence="2">The sequence shown here is derived from an EMBL/GenBank/DDBJ whole genome shotgun (WGS) entry which is preliminary data.</text>
</comment>
<evidence type="ECO:0000256" key="1">
    <source>
        <dbReference type="SAM" id="Phobius"/>
    </source>
</evidence>
<dbReference type="AlphaFoldDB" id="A0A6M0LGQ4"/>
<feature type="transmembrane region" description="Helical" evidence="1">
    <location>
        <begin position="175"/>
        <end position="199"/>
    </location>
</feature>